<comment type="similarity">
    <text evidence="13">Belongs to the MICU1 family. MICU1 subfamily.</text>
</comment>
<dbReference type="GO" id="GO:0005758">
    <property type="term" value="C:mitochondrial intermembrane space"/>
    <property type="evidence" value="ECO:0007669"/>
    <property type="project" value="UniProtKB-SubCell"/>
</dbReference>
<dbReference type="EMBL" id="KQ435784">
    <property type="protein sequence ID" value="KOX74585.1"/>
    <property type="molecule type" value="Genomic_DNA"/>
</dbReference>
<dbReference type="SUPFAM" id="SSF47473">
    <property type="entry name" value="EF-hand"/>
    <property type="match status" value="2"/>
</dbReference>
<evidence type="ECO:0000256" key="3">
    <source>
        <dbReference type="ARBA" id="ARBA00022448"/>
    </source>
</evidence>
<dbReference type="CDD" id="cd15900">
    <property type="entry name" value="EFh_MICU"/>
    <property type="match status" value="1"/>
</dbReference>
<dbReference type="OrthoDB" id="10056860at2759"/>
<protein>
    <recommendedName>
        <fullName evidence="15">EF-hand domain-containing protein</fullName>
    </recommendedName>
</protein>
<dbReference type="Proteomes" id="UP000053105">
    <property type="component" value="Unassembled WGS sequence"/>
</dbReference>
<dbReference type="GO" id="GO:0005509">
    <property type="term" value="F:calcium ion binding"/>
    <property type="evidence" value="ECO:0007669"/>
    <property type="project" value="InterPro"/>
</dbReference>
<dbReference type="STRING" id="166423.A0A0M9A008"/>
<dbReference type="GO" id="GO:0036444">
    <property type="term" value="P:calcium import into the mitochondrion"/>
    <property type="evidence" value="ECO:0007669"/>
    <property type="project" value="TreeGrafter"/>
</dbReference>
<dbReference type="PANTHER" id="PTHR12294">
    <property type="entry name" value="EF HAND DOMAIN FAMILY A1,A2-RELATED"/>
    <property type="match status" value="1"/>
</dbReference>
<feature type="non-terminal residue" evidence="16">
    <location>
        <position position="1"/>
    </location>
</feature>
<feature type="region of interest" description="Disordered" evidence="14">
    <location>
        <begin position="331"/>
        <end position="353"/>
    </location>
</feature>
<dbReference type="PANTHER" id="PTHR12294:SF1">
    <property type="entry name" value="CALCIUM UPTAKE PROTEIN 1, MITOCHONDRIAL"/>
    <property type="match status" value="1"/>
</dbReference>
<keyword evidence="12" id="KW-0472">Membrane</keyword>
<evidence type="ECO:0000256" key="10">
    <source>
        <dbReference type="ARBA" id="ARBA00023065"/>
    </source>
</evidence>
<name>A0A0M9A008_9HYME</name>
<accession>A0A0M9A008</accession>
<evidence type="ECO:0000259" key="15">
    <source>
        <dbReference type="PROSITE" id="PS50222"/>
    </source>
</evidence>
<dbReference type="Pfam" id="PF13833">
    <property type="entry name" value="EF-hand_8"/>
    <property type="match status" value="1"/>
</dbReference>
<evidence type="ECO:0000313" key="17">
    <source>
        <dbReference type="Proteomes" id="UP000053105"/>
    </source>
</evidence>
<evidence type="ECO:0000256" key="4">
    <source>
        <dbReference type="ARBA" id="ARBA00022568"/>
    </source>
</evidence>
<proteinExistence type="inferred from homology"/>
<evidence type="ECO:0000256" key="9">
    <source>
        <dbReference type="ARBA" id="ARBA00022946"/>
    </source>
</evidence>
<dbReference type="InterPro" id="IPR002048">
    <property type="entry name" value="EF_hand_dom"/>
</dbReference>
<keyword evidence="8" id="KW-0106">Calcium</keyword>
<organism evidence="16 17">
    <name type="scientific">Melipona quadrifasciata</name>
    <dbReference type="NCBI Taxonomy" id="166423"/>
    <lineage>
        <taxon>Eukaryota</taxon>
        <taxon>Metazoa</taxon>
        <taxon>Ecdysozoa</taxon>
        <taxon>Arthropoda</taxon>
        <taxon>Hexapoda</taxon>
        <taxon>Insecta</taxon>
        <taxon>Pterygota</taxon>
        <taxon>Neoptera</taxon>
        <taxon>Endopterygota</taxon>
        <taxon>Hymenoptera</taxon>
        <taxon>Apocrita</taxon>
        <taxon>Aculeata</taxon>
        <taxon>Apoidea</taxon>
        <taxon>Anthophila</taxon>
        <taxon>Apidae</taxon>
        <taxon>Melipona</taxon>
    </lineage>
</organism>
<evidence type="ECO:0000256" key="7">
    <source>
        <dbReference type="ARBA" id="ARBA00022792"/>
    </source>
</evidence>
<evidence type="ECO:0000256" key="2">
    <source>
        <dbReference type="ARBA" id="ARBA00004569"/>
    </source>
</evidence>
<dbReference type="PROSITE" id="PS00018">
    <property type="entry name" value="EF_HAND_1"/>
    <property type="match status" value="2"/>
</dbReference>
<keyword evidence="6" id="KW-0677">Repeat</keyword>
<evidence type="ECO:0000256" key="8">
    <source>
        <dbReference type="ARBA" id="ARBA00022837"/>
    </source>
</evidence>
<evidence type="ECO:0000256" key="6">
    <source>
        <dbReference type="ARBA" id="ARBA00022737"/>
    </source>
</evidence>
<keyword evidence="9" id="KW-0809">Transit peptide</keyword>
<feature type="domain" description="EF-hand" evidence="15">
    <location>
        <begin position="229"/>
        <end position="264"/>
    </location>
</feature>
<evidence type="ECO:0000256" key="11">
    <source>
        <dbReference type="ARBA" id="ARBA00023128"/>
    </source>
</evidence>
<evidence type="ECO:0000256" key="14">
    <source>
        <dbReference type="SAM" id="MobiDB-lite"/>
    </source>
</evidence>
<evidence type="ECO:0000256" key="5">
    <source>
        <dbReference type="ARBA" id="ARBA00022723"/>
    </source>
</evidence>
<keyword evidence="10" id="KW-0406">Ion transport</keyword>
<evidence type="ECO:0000313" key="16">
    <source>
        <dbReference type="EMBL" id="KOX74585.1"/>
    </source>
</evidence>
<keyword evidence="17" id="KW-1185">Reference proteome</keyword>
<gene>
    <name evidence="16" type="ORF">WN51_00540</name>
</gene>
<dbReference type="SMART" id="SM00054">
    <property type="entry name" value="EFh"/>
    <property type="match status" value="2"/>
</dbReference>
<comment type="subcellular location">
    <subcellularLocation>
        <location evidence="1">Mitochondrion inner membrane</location>
    </subcellularLocation>
    <subcellularLocation>
        <location evidence="2">Mitochondrion intermembrane space</location>
    </subcellularLocation>
</comment>
<sequence>NIHTKLELALDEDSIFYKLGSAGLISFSDYIFLLTVLSTSRRHFEIAFRMFDFNGDGDVDSEEFGKVATLIRQQTSIGNRHRDHVTTGNMFKGVNSALTTYFFGQNMKGKLTIEKFLEFQQQLQREILSLEFERRNPDENGRITEVDFTELLLAYAGYPDKKKARIRKTVKKQYDNPKGIDKDEYLKFFHFLNNINDVDTALTFYHIAGASIDQATLKHVAKTVAHVDLSDHVIQVVYTIFDENMDGQLSNKEFVAVMKNRVLRGLEKPKDTGFVKLIESIETFATIHSCICTTCFIAFQTVLEEIRLFGRDGSRYEWGQGWYKRGTVTSVEHQSSNPRNSSNHEGIHDRDARRFGDGTARSRLLLLSA</sequence>
<keyword evidence="4" id="KW-0109">Calcium transport</keyword>
<keyword evidence="3" id="KW-0813">Transport</keyword>
<keyword evidence="5" id="KW-0479">Metal-binding</keyword>
<feature type="compositionally biased region" description="Polar residues" evidence="14">
    <location>
        <begin position="331"/>
        <end position="344"/>
    </location>
</feature>
<dbReference type="Gene3D" id="1.10.238.10">
    <property type="entry name" value="EF-hand"/>
    <property type="match status" value="2"/>
</dbReference>
<dbReference type="InterPro" id="IPR018247">
    <property type="entry name" value="EF_Hand_1_Ca_BS"/>
</dbReference>
<reference evidence="16 17" key="1">
    <citation type="submission" date="2015-07" db="EMBL/GenBank/DDBJ databases">
        <title>The genome of Melipona quadrifasciata.</title>
        <authorList>
            <person name="Pan H."/>
            <person name="Kapheim K."/>
        </authorList>
    </citation>
    <scope>NUCLEOTIDE SEQUENCE [LARGE SCALE GENOMIC DNA]</scope>
    <source>
        <strain evidence="16">0111107301</strain>
        <tissue evidence="16">Whole body</tissue>
    </source>
</reference>
<dbReference type="AlphaFoldDB" id="A0A0M9A008"/>
<keyword evidence="11" id="KW-0496">Mitochondrion</keyword>
<dbReference type="GO" id="GO:1990246">
    <property type="term" value="C:uniplex complex"/>
    <property type="evidence" value="ECO:0007669"/>
    <property type="project" value="TreeGrafter"/>
</dbReference>
<evidence type="ECO:0000256" key="1">
    <source>
        <dbReference type="ARBA" id="ARBA00004273"/>
    </source>
</evidence>
<evidence type="ECO:0000256" key="13">
    <source>
        <dbReference type="ARBA" id="ARBA00038333"/>
    </source>
</evidence>
<feature type="domain" description="EF-hand" evidence="15">
    <location>
        <begin position="39"/>
        <end position="74"/>
    </location>
</feature>
<keyword evidence="7" id="KW-0999">Mitochondrion inner membrane</keyword>
<dbReference type="GO" id="GO:0051560">
    <property type="term" value="P:mitochondrial calcium ion homeostasis"/>
    <property type="evidence" value="ECO:0007669"/>
    <property type="project" value="TreeGrafter"/>
</dbReference>
<evidence type="ECO:0000256" key="12">
    <source>
        <dbReference type="ARBA" id="ARBA00023136"/>
    </source>
</evidence>
<dbReference type="InterPro" id="IPR039800">
    <property type="entry name" value="MICU1/2/3"/>
</dbReference>
<dbReference type="Pfam" id="PF13202">
    <property type="entry name" value="EF-hand_5"/>
    <property type="match status" value="1"/>
</dbReference>
<dbReference type="PROSITE" id="PS50222">
    <property type="entry name" value="EF_HAND_2"/>
    <property type="match status" value="2"/>
</dbReference>
<dbReference type="InterPro" id="IPR011992">
    <property type="entry name" value="EF-hand-dom_pair"/>
</dbReference>